<dbReference type="Proteomes" id="UP000248483">
    <property type="component" value="Unplaced"/>
</dbReference>
<dbReference type="PROSITE" id="PS00615">
    <property type="entry name" value="C_TYPE_LECTIN_1"/>
    <property type="match status" value="1"/>
</dbReference>
<dbReference type="InterPro" id="IPR016187">
    <property type="entry name" value="CTDL_fold"/>
</dbReference>
<protein>
    <submittedName>
        <fullName evidence="5">Bone marrow proteoglycan</fullName>
    </submittedName>
</protein>
<dbReference type="PRINTS" id="PR00770">
    <property type="entry name" value="EMAJORBASICP"/>
</dbReference>
<dbReference type="InterPro" id="IPR016186">
    <property type="entry name" value="C-type_lectin-like/link_sf"/>
</dbReference>
<dbReference type="InterPro" id="IPR018378">
    <property type="entry name" value="C-type_lectin_CS"/>
</dbReference>
<evidence type="ECO:0000256" key="1">
    <source>
        <dbReference type="ARBA" id="ARBA00023157"/>
    </source>
</evidence>
<keyword evidence="4" id="KW-1185">Reference proteome</keyword>
<keyword evidence="2" id="KW-1133">Transmembrane helix</keyword>
<feature type="domain" description="C-type lectin" evidence="3">
    <location>
        <begin position="135"/>
        <end position="231"/>
    </location>
</feature>
<dbReference type="GO" id="GO:0006955">
    <property type="term" value="P:immune response"/>
    <property type="evidence" value="ECO:0007669"/>
    <property type="project" value="InterPro"/>
</dbReference>
<dbReference type="KEGG" id="dle:111184066"/>
<accession>A0A2Y9PM18</accession>
<dbReference type="GeneID" id="111184066"/>
<evidence type="ECO:0000313" key="4">
    <source>
        <dbReference type="Proteomes" id="UP000248483"/>
    </source>
</evidence>
<proteinExistence type="predicted"/>
<evidence type="ECO:0000313" key="5">
    <source>
        <dbReference type="RefSeq" id="XP_022447959.1"/>
    </source>
</evidence>
<dbReference type="SUPFAM" id="SSF56436">
    <property type="entry name" value="C-type lectin-like"/>
    <property type="match status" value="1"/>
</dbReference>
<dbReference type="InterPro" id="IPR001304">
    <property type="entry name" value="C-type_lectin-like"/>
</dbReference>
<dbReference type="PROSITE" id="PS50041">
    <property type="entry name" value="C_TYPE_LECTIN_2"/>
    <property type="match status" value="1"/>
</dbReference>
<gene>
    <name evidence="5" type="primary">PRG2</name>
</gene>
<dbReference type="InParanoid" id="A0A2Y9PM18"/>
<feature type="transmembrane region" description="Helical" evidence="2">
    <location>
        <begin position="21"/>
        <end position="39"/>
    </location>
</feature>
<evidence type="ECO:0000259" key="3">
    <source>
        <dbReference type="PROSITE" id="PS50041"/>
    </source>
</evidence>
<dbReference type="Pfam" id="PF00059">
    <property type="entry name" value="Lectin_C"/>
    <property type="match status" value="1"/>
</dbReference>
<reference evidence="5" key="1">
    <citation type="submission" date="2025-08" db="UniProtKB">
        <authorList>
            <consortium name="RefSeq"/>
        </authorList>
    </citation>
    <scope>IDENTIFICATION</scope>
    <source>
        <tissue evidence="5">Blood</tissue>
    </source>
</reference>
<name>A0A2Y9PM18_DELLE</name>
<sequence length="232" mass="25842">MNVCVCVCVQLCSPLQDKTKMNLHLLLALLLGTVSAFHLRKCPWPSAFLSLLDSLLYWGGARKWGKGDPCGGMLLEEEEDRGSGSEDAPREEGVVESISALDEVDRGLQCPKDEDTVKLEGIPGCKTCRFLLLTCQRCYRGRLISIHNFSLNYQIQCFVRQINQGQVWSGCQVTGWGRCTHFCWLEGTPWNFAYGAAGQPWGSAGRCVTLCTRRGHWRRAPCGVGLPFICSY</sequence>
<evidence type="ECO:0000256" key="2">
    <source>
        <dbReference type="SAM" id="Phobius"/>
    </source>
</evidence>
<keyword evidence="2" id="KW-0472">Membrane</keyword>
<dbReference type="Gene3D" id="3.10.100.10">
    <property type="entry name" value="Mannose-Binding Protein A, subunit A"/>
    <property type="match status" value="1"/>
</dbReference>
<dbReference type="AlphaFoldDB" id="A0A2Y9PM18"/>
<dbReference type="InterPro" id="IPR002352">
    <property type="entry name" value="Eosinophil_major_basic"/>
</dbReference>
<keyword evidence="2" id="KW-0812">Transmembrane</keyword>
<keyword evidence="1" id="KW-1015">Disulfide bond</keyword>
<dbReference type="RefSeq" id="XP_022447959.1">
    <property type="nucleotide sequence ID" value="XM_022592251.1"/>
</dbReference>
<dbReference type="STRING" id="9749.A0A2Y9PM18"/>
<organism evidence="4 5">
    <name type="scientific">Delphinapterus leucas</name>
    <name type="common">Beluga whale</name>
    <dbReference type="NCBI Taxonomy" id="9749"/>
    <lineage>
        <taxon>Eukaryota</taxon>
        <taxon>Metazoa</taxon>
        <taxon>Chordata</taxon>
        <taxon>Craniata</taxon>
        <taxon>Vertebrata</taxon>
        <taxon>Euteleostomi</taxon>
        <taxon>Mammalia</taxon>
        <taxon>Eutheria</taxon>
        <taxon>Laurasiatheria</taxon>
        <taxon>Artiodactyla</taxon>
        <taxon>Whippomorpha</taxon>
        <taxon>Cetacea</taxon>
        <taxon>Odontoceti</taxon>
        <taxon>Monodontidae</taxon>
        <taxon>Delphinapterus</taxon>
    </lineage>
</organism>
<dbReference type="CTD" id="5553"/>